<sequence>MTVATRHARHIALARAERAAGQAFGCLDEAVMVSHLSARRFATTATGAAVAVALAATLAWAL</sequence>
<keyword evidence="1" id="KW-1133">Transmembrane helix</keyword>
<accession>B8IL43</accession>
<protein>
    <submittedName>
        <fullName evidence="2">Uncharacterized protein</fullName>
    </submittedName>
</protein>
<keyword evidence="1" id="KW-0472">Membrane</keyword>
<dbReference type="AlphaFoldDB" id="B8IL43"/>
<evidence type="ECO:0000313" key="3">
    <source>
        <dbReference type="Proteomes" id="UP000008207"/>
    </source>
</evidence>
<keyword evidence="3" id="KW-1185">Reference proteome</keyword>
<dbReference type="HOGENOM" id="CLU_2899067_0_0_5"/>
<name>B8IL43_METNO</name>
<dbReference type="EMBL" id="CP001349">
    <property type="protein sequence ID" value="ACL58231.1"/>
    <property type="molecule type" value="Genomic_DNA"/>
</dbReference>
<evidence type="ECO:0000313" key="2">
    <source>
        <dbReference type="EMBL" id="ACL58231.1"/>
    </source>
</evidence>
<proteinExistence type="predicted"/>
<feature type="transmembrane region" description="Helical" evidence="1">
    <location>
        <begin position="41"/>
        <end position="61"/>
    </location>
</feature>
<dbReference type="KEGG" id="mno:Mnod_3308"/>
<gene>
    <name evidence="2" type="ordered locus">Mnod_3308</name>
</gene>
<reference evidence="2 3" key="1">
    <citation type="submission" date="2009-01" db="EMBL/GenBank/DDBJ databases">
        <title>Complete sequence of chromosome of Methylobacterium nodulans ORS 2060.</title>
        <authorList>
            <consortium name="US DOE Joint Genome Institute"/>
            <person name="Lucas S."/>
            <person name="Copeland A."/>
            <person name="Lapidus A."/>
            <person name="Glavina del Rio T."/>
            <person name="Dalin E."/>
            <person name="Tice H."/>
            <person name="Bruce D."/>
            <person name="Goodwin L."/>
            <person name="Pitluck S."/>
            <person name="Sims D."/>
            <person name="Brettin T."/>
            <person name="Detter J.C."/>
            <person name="Han C."/>
            <person name="Larimer F."/>
            <person name="Land M."/>
            <person name="Hauser L."/>
            <person name="Kyrpides N."/>
            <person name="Ivanova N."/>
            <person name="Marx C.J."/>
            <person name="Richardson P."/>
        </authorList>
    </citation>
    <scope>NUCLEOTIDE SEQUENCE [LARGE SCALE GENOMIC DNA]</scope>
    <source>
        <strain evidence="3">LMG 21967 / CNCM I-2342 / ORS 2060</strain>
    </source>
</reference>
<evidence type="ECO:0000256" key="1">
    <source>
        <dbReference type="SAM" id="Phobius"/>
    </source>
</evidence>
<keyword evidence="1" id="KW-0812">Transmembrane</keyword>
<dbReference type="Proteomes" id="UP000008207">
    <property type="component" value="Chromosome"/>
</dbReference>
<dbReference type="eggNOG" id="ENOG5030XCG">
    <property type="taxonomic scope" value="Bacteria"/>
</dbReference>
<dbReference type="RefSeq" id="WP_015929894.1">
    <property type="nucleotide sequence ID" value="NC_011894.1"/>
</dbReference>
<organism evidence="2 3">
    <name type="scientific">Methylobacterium nodulans (strain LMG 21967 / CNCM I-2342 / ORS 2060)</name>
    <dbReference type="NCBI Taxonomy" id="460265"/>
    <lineage>
        <taxon>Bacteria</taxon>
        <taxon>Pseudomonadati</taxon>
        <taxon>Pseudomonadota</taxon>
        <taxon>Alphaproteobacteria</taxon>
        <taxon>Hyphomicrobiales</taxon>
        <taxon>Methylobacteriaceae</taxon>
        <taxon>Methylobacterium</taxon>
    </lineage>
</organism>